<protein>
    <recommendedName>
        <fullName evidence="2">C2H2-type domain-containing protein</fullName>
    </recommendedName>
</protein>
<dbReference type="OrthoDB" id="6354171at2759"/>
<dbReference type="STRING" id="195883.A0A482XQ33"/>
<dbReference type="PANTHER" id="PTHR46664">
    <property type="entry name" value="ATM INTERACTOR"/>
    <property type="match status" value="1"/>
</dbReference>
<comment type="caution">
    <text evidence="3">The sequence shown here is derived from an EMBL/GenBank/DDBJ whole genome shotgun (WGS) entry which is preliminary data.</text>
</comment>
<dbReference type="PANTHER" id="PTHR46664:SF1">
    <property type="entry name" value="ATM INTERACTOR"/>
    <property type="match status" value="1"/>
</dbReference>
<name>A0A482XQ33_LAOST</name>
<dbReference type="GO" id="GO:0045944">
    <property type="term" value="P:positive regulation of transcription by RNA polymerase II"/>
    <property type="evidence" value="ECO:0007669"/>
    <property type="project" value="InterPro"/>
</dbReference>
<organism evidence="3 4">
    <name type="scientific">Laodelphax striatellus</name>
    <name type="common">Small brown planthopper</name>
    <name type="synonym">Delphax striatella</name>
    <dbReference type="NCBI Taxonomy" id="195883"/>
    <lineage>
        <taxon>Eukaryota</taxon>
        <taxon>Metazoa</taxon>
        <taxon>Ecdysozoa</taxon>
        <taxon>Arthropoda</taxon>
        <taxon>Hexapoda</taxon>
        <taxon>Insecta</taxon>
        <taxon>Pterygota</taxon>
        <taxon>Neoptera</taxon>
        <taxon>Paraneoptera</taxon>
        <taxon>Hemiptera</taxon>
        <taxon>Auchenorrhyncha</taxon>
        <taxon>Fulgoroidea</taxon>
        <taxon>Delphacidae</taxon>
        <taxon>Criomorphinae</taxon>
        <taxon>Laodelphax</taxon>
    </lineage>
</organism>
<keyword evidence="4" id="KW-1185">Reference proteome</keyword>
<dbReference type="InParanoid" id="A0A482XQ33"/>
<gene>
    <name evidence="3" type="ORF">LSTR_LSTR006222</name>
</gene>
<accession>A0A482XQ33</accession>
<feature type="compositionally biased region" description="Polar residues" evidence="1">
    <location>
        <begin position="241"/>
        <end position="251"/>
    </location>
</feature>
<reference evidence="3 4" key="1">
    <citation type="journal article" date="2017" name="Gigascience">
        <title>Genome sequence of the small brown planthopper, Laodelphax striatellus.</title>
        <authorList>
            <person name="Zhu J."/>
            <person name="Jiang F."/>
            <person name="Wang X."/>
            <person name="Yang P."/>
            <person name="Bao Y."/>
            <person name="Zhao W."/>
            <person name="Wang W."/>
            <person name="Lu H."/>
            <person name="Wang Q."/>
            <person name="Cui N."/>
            <person name="Li J."/>
            <person name="Chen X."/>
            <person name="Luo L."/>
            <person name="Yu J."/>
            <person name="Kang L."/>
            <person name="Cui F."/>
        </authorList>
    </citation>
    <scope>NUCLEOTIDE SEQUENCE [LARGE SCALE GENOMIC DNA]</scope>
    <source>
        <strain evidence="3">Lst14</strain>
    </source>
</reference>
<evidence type="ECO:0000313" key="3">
    <source>
        <dbReference type="EMBL" id="RZF48255.1"/>
    </source>
</evidence>
<dbReference type="Proteomes" id="UP000291343">
    <property type="component" value="Unassembled WGS sequence"/>
</dbReference>
<evidence type="ECO:0000256" key="1">
    <source>
        <dbReference type="SAM" id="MobiDB-lite"/>
    </source>
</evidence>
<dbReference type="GO" id="GO:0000976">
    <property type="term" value="F:transcription cis-regulatory region binding"/>
    <property type="evidence" value="ECO:0007669"/>
    <property type="project" value="InterPro"/>
</dbReference>
<proteinExistence type="predicted"/>
<dbReference type="InterPro" id="IPR055303">
    <property type="entry name" value="ATMIN"/>
</dbReference>
<evidence type="ECO:0000313" key="4">
    <source>
        <dbReference type="Proteomes" id="UP000291343"/>
    </source>
</evidence>
<dbReference type="SUPFAM" id="SSF57667">
    <property type="entry name" value="beta-beta-alpha zinc fingers"/>
    <property type="match status" value="1"/>
</dbReference>
<dbReference type="InterPro" id="IPR036236">
    <property type="entry name" value="Znf_C2H2_sf"/>
</dbReference>
<dbReference type="PROSITE" id="PS00028">
    <property type="entry name" value="ZINC_FINGER_C2H2_1"/>
    <property type="match status" value="1"/>
</dbReference>
<dbReference type="GO" id="GO:0000981">
    <property type="term" value="F:DNA-binding transcription factor activity, RNA polymerase II-specific"/>
    <property type="evidence" value="ECO:0007669"/>
    <property type="project" value="TreeGrafter"/>
</dbReference>
<dbReference type="InterPro" id="IPR013087">
    <property type="entry name" value="Znf_C2H2_type"/>
</dbReference>
<evidence type="ECO:0000259" key="2">
    <source>
        <dbReference type="PROSITE" id="PS00028"/>
    </source>
</evidence>
<dbReference type="GO" id="GO:0005634">
    <property type="term" value="C:nucleus"/>
    <property type="evidence" value="ECO:0007669"/>
    <property type="project" value="TreeGrafter"/>
</dbReference>
<feature type="region of interest" description="Disordered" evidence="1">
    <location>
        <begin position="241"/>
        <end position="326"/>
    </location>
</feature>
<dbReference type="AlphaFoldDB" id="A0A482XQ33"/>
<sequence>MLEENNCCIFPKASELSEIVNNIACPEENCNDIFHNPSNLTLHLQKRHGRTVESKTACRPKYAQFYCPEKGCKYCFNPDVSNVDKKFSNRYFTQFRYLKQHYIKVHMVKPFICDKCNKGFPTELHRTRHDEECGSKYTCSCGVEYSSMSALKTHAMRKDHVINTTNSMKTKERSRTAKSAETVIVRDDAEKQPNDFTNVITKSLEKGASVLILHGVVNMNDLANTNLFQLVKLNSDSPTVETASQTENATSLKRKKSASPAKSMEKNVKKRMSQQTQTGEKIPKKSSETQTNNQFLKEAKIKTSAKKRKNSLKTQTIVKPEPTDSPVNQLCKKPCTDTLNNLNLNYHANSLVPEITMKLEPTENMVNQVCEKPCTETSKNLDAYPTSHNIKTEIGDSKIPERPLLDEESISSESDTFKKHDICLPQLWLSNENSKEMDSKDSSSLLERKSDDRSLGLYQDSNSCDRNYTSLCHIETQTDNRLNNFLDDYLTNCETQTNDILDQDTRWTQTCDDTFLPELVDFTNNETQTAWSFLNNSPLGSSISLVHSETQTPPHVQEFNISQL</sequence>
<dbReference type="SMART" id="SM00355">
    <property type="entry name" value="ZnF_C2H2"/>
    <property type="match status" value="4"/>
</dbReference>
<feature type="domain" description="C2H2-type" evidence="2">
    <location>
        <begin position="25"/>
        <end position="48"/>
    </location>
</feature>
<dbReference type="EMBL" id="QKKF02002619">
    <property type="protein sequence ID" value="RZF48255.1"/>
    <property type="molecule type" value="Genomic_DNA"/>
</dbReference>